<accession>A0A0F8YLX9</accession>
<gene>
    <name evidence="6" type="ORF">LCGC14_2804030</name>
</gene>
<dbReference type="FunFam" id="3.40.640.10:FF:000030">
    <property type="entry name" value="Low-specificity L-threonine aldolase"/>
    <property type="match status" value="1"/>
</dbReference>
<dbReference type="PIRSF" id="PIRSF017617">
    <property type="entry name" value="Thr_aldolase"/>
    <property type="match status" value="1"/>
</dbReference>
<dbReference type="SUPFAM" id="SSF53383">
    <property type="entry name" value="PLP-dependent transferases"/>
    <property type="match status" value="1"/>
</dbReference>
<evidence type="ECO:0000259" key="5">
    <source>
        <dbReference type="Pfam" id="PF01212"/>
    </source>
</evidence>
<comment type="caution">
    <text evidence="6">The sequence shown here is derived from an EMBL/GenBank/DDBJ whole genome shotgun (WGS) entry which is preliminary data.</text>
</comment>
<keyword evidence="3" id="KW-0663">Pyridoxal phosphate</keyword>
<dbReference type="Gene3D" id="3.40.640.10">
    <property type="entry name" value="Type I PLP-dependent aspartate aminotransferase-like (Major domain)"/>
    <property type="match status" value="1"/>
</dbReference>
<dbReference type="InterPro" id="IPR023603">
    <property type="entry name" value="Low_specificity_L-TA-like"/>
</dbReference>
<evidence type="ECO:0000313" key="6">
    <source>
        <dbReference type="EMBL" id="KKK82373.1"/>
    </source>
</evidence>
<evidence type="ECO:0000256" key="3">
    <source>
        <dbReference type="ARBA" id="ARBA00022898"/>
    </source>
</evidence>
<dbReference type="InterPro" id="IPR015424">
    <property type="entry name" value="PyrdxlP-dep_Trfase"/>
</dbReference>
<evidence type="ECO:0000256" key="2">
    <source>
        <dbReference type="ARBA" id="ARBA00006966"/>
    </source>
</evidence>
<sequence length="350" mass="39199">MKQRYIDLRSDTVTLPTPEMRKAIFEAEVGDDVLQEDPTINSLESYTARLLSKEAALFVPSGTFGNQLAIFTHCRHGDEVVLSEHSHVVQHEAGASAVIAAVQLRTFWPVLSYPEWPEIESRVRKAQNIHYPHTGLIVLENALSQGDVMPLEEMEHIYRQASGLKIPVHLDGARIFNAAVYLGVDARDIAAFADSVMFCLSIGLCAPVGSLLVGRQDFIDQARRKRKIMGGGLRQAGFLAAAGLVALKTTVHSLGEDHRKAEILAALLTSGGLVEMKPSRTKINMFFIRFIKDKYIGLENRFVEILKKHGILIRPPEDSWIRFVTHHDVTFKDMEVIEQKMTRIFEELSS</sequence>
<evidence type="ECO:0000256" key="4">
    <source>
        <dbReference type="ARBA" id="ARBA00023239"/>
    </source>
</evidence>
<comment type="similarity">
    <text evidence="2">Belongs to the threonine aldolase family.</text>
</comment>
<dbReference type="PANTHER" id="PTHR48097">
    <property type="entry name" value="L-THREONINE ALDOLASE-RELATED"/>
    <property type="match status" value="1"/>
</dbReference>
<dbReference type="InterPro" id="IPR015422">
    <property type="entry name" value="PyrdxlP-dep_Trfase_small"/>
</dbReference>
<protein>
    <recommendedName>
        <fullName evidence="5">Aromatic amino acid beta-eliminating lyase/threonine aldolase domain-containing protein</fullName>
    </recommendedName>
</protein>
<dbReference type="PANTHER" id="PTHR48097:SF9">
    <property type="entry name" value="L-THREONINE ALDOLASE"/>
    <property type="match status" value="1"/>
</dbReference>
<comment type="cofactor">
    <cofactor evidence="1">
        <name>pyridoxal 5'-phosphate</name>
        <dbReference type="ChEBI" id="CHEBI:597326"/>
    </cofactor>
</comment>
<proteinExistence type="inferred from homology"/>
<organism evidence="6">
    <name type="scientific">marine sediment metagenome</name>
    <dbReference type="NCBI Taxonomy" id="412755"/>
    <lineage>
        <taxon>unclassified sequences</taxon>
        <taxon>metagenomes</taxon>
        <taxon>ecological metagenomes</taxon>
    </lineage>
</organism>
<dbReference type="GO" id="GO:0005829">
    <property type="term" value="C:cytosol"/>
    <property type="evidence" value="ECO:0007669"/>
    <property type="project" value="TreeGrafter"/>
</dbReference>
<keyword evidence="4" id="KW-0456">Lyase</keyword>
<dbReference type="InterPro" id="IPR015421">
    <property type="entry name" value="PyrdxlP-dep_Trfase_major"/>
</dbReference>
<dbReference type="NCBIfam" id="NF041359">
    <property type="entry name" value="GntG_guanitoxin"/>
    <property type="match status" value="1"/>
</dbReference>
<dbReference type="EMBL" id="LAZR01052706">
    <property type="protein sequence ID" value="KKK82373.1"/>
    <property type="molecule type" value="Genomic_DNA"/>
</dbReference>
<dbReference type="Gene3D" id="3.90.1150.10">
    <property type="entry name" value="Aspartate Aminotransferase, domain 1"/>
    <property type="match status" value="1"/>
</dbReference>
<dbReference type="InterPro" id="IPR001597">
    <property type="entry name" value="ArAA_b-elim_lyase/Thr_aldolase"/>
</dbReference>
<dbReference type="AlphaFoldDB" id="A0A0F8YLX9"/>
<evidence type="ECO:0000256" key="1">
    <source>
        <dbReference type="ARBA" id="ARBA00001933"/>
    </source>
</evidence>
<dbReference type="GO" id="GO:0006567">
    <property type="term" value="P:L-threonine catabolic process"/>
    <property type="evidence" value="ECO:0007669"/>
    <property type="project" value="TreeGrafter"/>
</dbReference>
<dbReference type="GO" id="GO:0008732">
    <property type="term" value="F:L-allo-threonine aldolase activity"/>
    <property type="evidence" value="ECO:0007669"/>
    <property type="project" value="TreeGrafter"/>
</dbReference>
<dbReference type="Pfam" id="PF01212">
    <property type="entry name" value="Beta_elim_lyase"/>
    <property type="match status" value="1"/>
</dbReference>
<feature type="domain" description="Aromatic amino acid beta-eliminating lyase/threonine aldolase" evidence="5">
    <location>
        <begin position="7"/>
        <end position="289"/>
    </location>
</feature>
<reference evidence="6" key="1">
    <citation type="journal article" date="2015" name="Nature">
        <title>Complex archaea that bridge the gap between prokaryotes and eukaryotes.</title>
        <authorList>
            <person name="Spang A."/>
            <person name="Saw J.H."/>
            <person name="Jorgensen S.L."/>
            <person name="Zaremba-Niedzwiedzka K."/>
            <person name="Martijn J."/>
            <person name="Lind A.E."/>
            <person name="van Eijk R."/>
            <person name="Schleper C."/>
            <person name="Guy L."/>
            <person name="Ettema T.J."/>
        </authorList>
    </citation>
    <scope>NUCLEOTIDE SEQUENCE</scope>
</reference>
<dbReference type="GO" id="GO:0006545">
    <property type="term" value="P:glycine biosynthetic process"/>
    <property type="evidence" value="ECO:0007669"/>
    <property type="project" value="TreeGrafter"/>
</dbReference>
<name>A0A0F8YLX9_9ZZZZ</name>